<feature type="domain" description="Heterokaryon incompatibility" evidence="1">
    <location>
        <begin position="56"/>
        <end position="172"/>
    </location>
</feature>
<gene>
    <name evidence="2" type="ORF">QBC34DRAFT_485308</name>
</gene>
<evidence type="ECO:0000259" key="1">
    <source>
        <dbReference type="Pfam" id="PF06985"/>
    </source>
</evidence>
<dbReference type="InterPro" id="IPR010730">
    <property type="entry name" value="HET"/>
</dbReference>
<protein>
    <submittedName>
        <fullName evidence="2">Heterokaryon incompatibility protein-domain-containing protein</fullName>
    </submittedName>
</protein>
<dbReference type="EMBL" id="MU865940">
    <property type="protein sequence ID" value="KAK4448868.1"/>
    <property type="molecule type" value="Genomic_DNA"/>
</dbReference>
<organism evidence="2 3">
    <name type="scientific">Podospora aff. communis PSN243</name>
    <dbReference type="NCBI Taxonomy" id="3040156"/>
    <lineage>
        <taxon>Eukaryota</taxon>
        <taxon>Fungi</taxon>
        <taxon>Dikarya</taxon>
        <taxon>Ascomycota</taxon>
        <taxon>Pezizomycotina</taxon>
        <taxon>Sordariomycetes</taxon>
        <taxon>Sordariomycetidae</taxon>
        <taxon>Sordariales</taxon>
        <taxon>Podosporaceae</taxon>
        <taxon>Podospora</taxon>
    </lineage>
</organism>
<sequence length="448" mass="49998">MAIIRRRRLKNCLENHACGHRSDTELPTRILDVGSVDETNIRLLETRTGSIKTGQFVALSYCWGTHPPFVTTPTTLESRMSGFDVKLMPQTLRDAVYITRALGFRYLWIDALCILQGDSAEAVRDWEAESAQMEHIYGDAVITIVAAWASHCNGGILHHPARNLGQQCPAQREFRSEPINSRAWALQEWLLSSRLATFTSTGAAHFHCSSPSDGVPPTAFGHKIYRFRFPLPPKEPSDLNWIHILGNYTSRNLTNGRDKLPAMAGLVRRYDRLTGFKGGRYLAGLWEASLLGDLLWRRDDGFDTFFHPSQPSKARTGQAPTWSWASINGIIAYTTYFATGRMAPYVAEVVYFEVVPATVDPYSMVSSGTLVLRGPAKPLPAGSAIAMSRQAKGYCCLLVCTKVYHHTLLLQRTGEKPDVYERAGLLVSSDDESKGWWKDAESRTLTIV</sequence>
<dbReference type="PANTHER" id="PTHR33112">
    <property type="entry name" value="DOMAIN PROTEIN, PUTATIVE-RELATED"/>
    <property type="match status" value="1"/>
</dbReference>
<evidence type="ECO:0000313" key="2">
    <source>
        <dbReference type="EMBL" id="KAK4448868.1"/>
    </source>
</evidence>
<name>A0AAV9GK18_9PEZI</name>
<accession>A0AAV9GK18</accession>
<dbReference type="Pfam" id="PF06985">
    <property type="entry name" value="HET"/>
    <property type="match status" value="1"/>
</dbReference>
<reference evidence="2" key="2">
    <citation type="submission" date="2023-05" db="EMBL/GenBank/DDBJ databases">
        <authorList>
            <consortium name="Lawrence Berkeley National Laboratory"/>
            <person name="Steindorff A."/>
            <person name="Hensen N."/>
            <person name="Bonometti L."/>
            <person name="Westerberg I."/>
            <person name="Brannstrom I.O."/>
            <person name="Guillou S."/>
            <person name="Cros-Aarteil S."/>
            <person name="Calhoun S."/>
            <person name="Haridas S."/>
            <person name="Kuo A."/>
            <person name="Mondo S."/>
            <person name="Pangilinan J."/>
            <person name="Riley R."/>
            <person name="Labutti K."/>
            <person name="Andreopoulos B."/>
            <person name="Lipzen A."/>
            <person name="Chen C."/>
            <person name="Yanf M."/>
            <person name="Daum C."/>
            <person name="Ng V."/>
            <person name="Clum A."/>
            <person name="Ohm R."/>
            <person name="Martin F."/>
            <person name="Silar P."/>
            <person name="Natvig D."/>
            <person name="Lalanne C."/>
            <person name="Gautier V."/>
            <person name="Ament-Velasquez S.L."/>
            <person name="Kruys A."/>
            <person name="Hutchinson M.I."/>
            <person name="Powell A.J."/>
            <person name="Barry K."/>
            <person name="Miller A.N."/>
            <person name="Grigoriev I.V."/>
            <person name="Debuchy R."/>
            <person name="Gladieux P."/>
            <person name="Thoren M.H."/>
            <person name="Johannesson H."/>
        </authorList>
    </citation>
    <scope>NUCLEOTIDE SEQUENCE</scope>
    <source>
        <strain evidence="2">PSN243</strain>
    </source>
</reference>
<dbReference type="PANTHER" id="PTHR33112:SF16">
    <property type="entry name" value="HETEROKARYON INCOMPATIBILITY DOMAIN-CONTAINING PROTEIN"/>
    <property type="match status" value="1"/>
</dbReference>
<reference evidence="2" key="1">
    <citation type="journal article" date="2023" name="Mol. Phylogenet. Evol.">
        <title>Genome-scale phylogeny and comparative genomics of the fungal order Sordariales.</title>
        <authorList>
            <person name="Hensen N."/>
            <person name="Bonometti L."/>
            <person name="Westerberg I."/>
            <person name="Brannstrom I.O."/>
            <person name="Guillou S."/>
            <person name="Cros-Aarteil S."/>
            <person name="Calhoun S."/>
            <person name="Haridas S."/>
            <person name="Kuo A."/>
            <person name="Mondo S."/>
            <person name="Pangilinan J."/>
            <person name="Riley R."/>
            <person name="LaButti K."/>
            <person name="Andreopoulos B."/>
            <person name="Lipzen A."/>
            <person name="Chen C."/>
            <person name="Yan M."/>
            <person name="Daum C."/>
            <person name="Ng V."/>
            <person name="Clum A."/>
            <person name="Steindorff A."/>
            <person name="Ohm R.A."/>
            <person name="Martin F."/>
            <person name="Silar P."/>
            <person name="Natvig D.O."/>
            <person name="Lalanne C."/>
            <person name="Gautier V."/>
            <person name="Ament-Velasquez S.L."/>
            <person name="Kruys A."/>
            <person name="Hutchinson M.I."/>
            <person name="Powell A.J."/>
            <person name="Barry K."/>
            <person name="Miller A.N."/>
            <person name="Grigoriev I.V."/>
            <person name="Debuchy R."/>
            <person name="Gladieux P."/>
            <person name="Hiltunen Thoren M."/>
            <person name="Johannesson H."/>
        </authorList>
    </citation>
    <scope>NUCLEOTIDE SEQUENCE</scope>
    <source>
        <strain evidence="2">PSN243</strain>
    </source>
</reference>
<proteinExistence type="predicted"/>
<keyword evidence="3" id="KW-1185">Reference proteome</keyword>
<dbReference type="Proteomes" id="UP001321760">
    <property type="component" value="Unassembled WGS sequence"/>
</dbReference>
<comment type="caution">
    <text evidence="2">The sequence shown here is derived from an EMBL/GenBank/DDBJ whole genome shotgun (WGS) entry which is preliminary data.</text>
</comment>
<evidence type="ECO:0000313" key="3">
    <source>
        <dbReference type="Proteomes" id="UP001321760"/>
    </source>
</evidence>
<dbReference type="AlphaFoldDB" id="A0AAV9GK18"/>